<gene>
    <name evidence="1" type="ORF">SS1G_05372</name>
</gene>
<dbReference type="GeneID" id="5489823"/>
<sequence>MPIVLRDRRRLGGELVYRGGGRETRDERMDCYYTEVVREEGPLKGWVDWAVRSAKQDQVLTLVALDLVDHCPSLRFHTKVKWPQQLGPWTAVERGGFLQVRGEHRGVIELSGESSAQSEGSAMIFFGSLSKLIWKYL</sequence>
<dbReference type="Proteomes" id="UP000001312">
    <property type="component" value="Unassembled WGS sequence"/>
</dbReference>
<evidence type="ECO:0000313" key="2">
    <source>
        <dbReference type="Proteomes" id="UP000001312"/>
    </source>
</evidence>
<dbReference type="InParanoid" id="A7EJ79"/>
<dbReference type="EMBL" id="CH476626">
    <property type="protein sequence ID" value="EDO02895.1"/>
    <property type="molecule type" value="Genomic_DNA"/>
</dbReference>
<reference evidence="2" key="1">
    <citation type="journal article" date="2011" name="PLoS Genet.">
        <title>Genomic analysis of the necrotrophic fungal pathogens Sclerotinia sclerotiorum and Botrytis cinerea.</title>
        <authorList>
            <person name="Amselem J."/>
            <person name="Cuomo C.A."/>
            <person name="van Kan J.A."/>
            <person name="Viaud M."/>
            <person name="Benito E.P."/>
            <person name="Couloux A."/>
            <person name="Coutinho P.M."/>
            <person name="de Vries R.P."/>
            <person name="Dyer P.S."/>
            <person name="Fillinger S."/>
            <person name="Fournier E."/>
            <person name="Gout L."/>
            <person name="Hahn M."/>
            <person name="Kohn L."/>
            <person name="Lapalu N."/>
            <person name="Plummer K.M."/>
            <person name="Pradier J.M."/>
            <person name="Quevillon E."/>
            <person name="Sharon A."/>
            <person name="Simon A."/>
            <person name="ten Have A."/>
            <person name="Tudzynski B."/>
            <person name="Tudzynski P."/>
            <person name="Wincker P."/>
            <person name="Andrew M."/>
            <person name="Anthouard V."/>
            <person name="Beever R.E."/>
            <person name="Beffa R."/>
            <person name="Benoit I."/>
            <person name="Bouzid O."/>
            <person name="Brault B."/>
            <person name="Chen Z."/>
            <person name="Choquer M."/>
            <person name="Collemare J."/>
            <person name="Cotton P."/>
            <person name="Danchin E.G."/>
            <person name="Da Silva C."/>
            <person name="Gautier A."/>
            <person name="Giraud C."/>
            <person name="Giraud T."/>
            <person name="Gonzalez C."/>
            <person name="Grossetete S."/>
            <person name="Guldener U."/>
            <person name="Henrissat B."/>
            <person name="Howlett B.J."/>
            <person name="Kodira C."/>
            <person name="Kretschmer M."/>
            <person name="Lappartient A."/>
            <person name="Leroch M."/>
            <person name="Levis C."/>
            <person name="Mauceli E."/>
            <person name="Neuveglise C."/>
            <person name="Oeser B."/>
            <person name="Pearson M."/>
            <person name="Poulain J."/>
            <person name="Poussereau N."/>
            <person name="Quesneville H."/>
            <person name="Rascle C."/>
            <person name="Schumacher J."/>
            <person name="Segurens B."/>
            <person name="Sexton A."/>
            <person name="Silva E."/>
            <person name="Sirven C."/>
            <person name="Soanes D.M."/>
            <person name="Talbot N.J."/>
            <person name="Templeton M."/>
            <person name="Yandava C."/>
            <person name="Yarden O."/>
            <person name="Zeng Q."/>
            <person name="Rollins J.A."/>
            <person name="Lebrun M.H."/>
            <person name="Dickman M."/>
        </authorList>
    </citation>
    <scope>NUCLEOTIDE SEQUENCE [LARGE SCALE GENOMIC DNA]</scope>
    <source>
        <strain evidence="2">ATCC 18683 / 1980 / Ss-1</strain>
    </source>
</reference>
<accession>A7EJ79</accession>
<organism evidence="1 2">
    <name type="scientific">Sclerotinia sclerotiorum (strain ATCC 18683 / 1980 / Ss-1)</name>
    <name type="common">White mold</name>
    <name type="synonym">Whetzelinia sclerotiorum</name>
    <dbReference type="NCBI Taxonomy" id="665079"/>
    <lineage>
        <taxon>Eukaryota</taxon>
        <taxon>Fungi</taxon>
        <taxon>Dikarya</taxon>
        <taxon>Ascomycota</taxon>
        <taxon>Pezizomycotina</taxon>
        <taxon>Leotiomycetes</taxon>
        <taxon>Helotiales</taxon>
        <taxon>Sclerotiniaceae</taxon>
        <taxon>Sclerotinia</taxon>
    </lineage>
</organism>
<dbReference type="HOGENOM" id="CLU_1866343_0_0_1"/>
<dbReference type="AlphaFoldDB" id="A7EJ79"/>
<protein>
    <submittedName>
        <fullName evidence="1">Uncharacterized protein</fullName>
    </submittedName>
</protein>
<dbReference type="RefSeq" id="XP_001593944.1">
    <property type="nucleotide sequence ID" value="XM_001593894.1"/>
</dbReference>
<proteinExistence type="predicted"/>
<dbReference type="KEGG" id="ssl:SS1G_05372"/>
<evidence type="ECO:0000313" key="1">
    <source>
        <dbReference type="EMBL" id="EDO02895.1"/>
    </source>
</evidence>
<keyword evidence="2" id="KW-1185">Reference proteome</keyword>
<name>A7EJ79_SCLS1</name>